<accession>A0ABP5JFB3</accession>
<keyword evidence="3" id="KW-1185">Reference proteome</keyword>
<evidence type="ECO:0000313" key="2">
    <source>
        <dbReference type="EMBL" id="GAA2117222.1"/>
    </source>
</evidence>
<comment type="caution">
    <text evidence="2">The sequence shown here is derived from an EMBL/GenBank/DDBJ whole genome shotgun (WGS) entry which is preliminary data.</text>
</comment>
<evidence type="ECO:0000313" key="3">
    <source>
        <dbReference type="Proteomes" id="UP001501161"/>
    </source>
</evidence>
<sequence length="100" mass="10287">MSSETWAFFSRAPSPSTVRLDERNVPLAPVLVMFGFIRQGARASARLSVAAPTPAGAAVPAPGATADEPVGADATTNEATSSVAGSTTDRAAERTVRTER</sequence>
<feature type="compositionally biased region" description="Low complexity" evidence="1">
    <location>
        <begin position="54"/>
        <end position="66"/>
    </location>
</feature>
<reference evidence="3" key="1">
    <citation type="journal article" date="2019" name="Int. J. Syst. Evol. Microbiol.">
        <title>The Global Catalogue of Microorganisms (GCM) 10K type strain sequencing project: providing services to taxonomists for standard genome sequencing and annotation.</title>
        <authorList>
            <consortium name="The Broad Institute Genomics Platform"/>
            <consortium name="The Broad Institute Genome Sequencing Center for Infectious Disease"/>
            <person name="Wu L."/>
            <person name="Ma J."/>
        </authorList>
    </citation>
    <scope>NUCLEOTIDE SEQUENCE [LARGE SCALE GENOMIC DNA]</scope>
    <source>
        <strain evidence="3">JCM 13813</strain>
    </source>
</reference>
<proteinExistence type="predicted"/>
<protein>
    <submittedName>
        <fullName evidence="2">Uncharacterized protein</fullName>
    </submittedName>
</protein>
<evidence type="ECO:0000256" key="1">
    <source>
        <dbReference type="SAM" id="MobiDB-lite"/>
    </source>
</evidence>
<feature type="compositionally biased region" description="Polar residues" evidence="1">
    <location>
        <begin position="74"/>
        <end position="89"/>
    </location>
</feature>
<gene>
    <name evidence="2" type="ORF">GCM10009726_37270</name>
</gene>
<dbReference type="Proteomes" id="UP001501161">
    <property type="component" value="Unassembled WGS sequence"/>
</dbReference>
<organism evidence="2 3">
    <name type="scientific">Nocardioides furvisabuli</name>
    <dbReference type="NCBI Taxonomy" id="375542"/>
    <lineage>
        <taxon>Bacteria</taxon>
        <taxon>Bacillati</taxon>
        <taxon>Actinomycetota</taxon>
        <taxon>Actinomycetes</taxon>
        <taxon>Propionibacteriales</taxon>
        <taxon>Nocardioidaceae</taxon>
        <taxon>Nocardioides</taxon>
    </lineage>
</organism>
<feature type="compositionally biased region" description="Basic and acidic residues" evidence="1">
    <location>
        <begin position="90"/>
        <end position="100"/>
    </location>
</feature>
<name>A0ABP5JFB3_9ACTN</name>
<feature type="region of interest" description="Disordered" evidence="1">
    <location>
        <begin position="54"/>
        <end position="100"/>
    </location>
</feature>
<dbReference type="EMBL" id="BAAAMQ010000017">
    <property type="protein sequence ID" value="GAA2117222.1"/>
    <property type="molecule type" value="Genomic_DNA"/>
</dbReference>